<evidence type="ECO:0000313" key="1">
    <source>
        <dbReference type="Proteomes" id="UP000025227"/>
    </source>
</evidence>
<sequence length="85" mass="9607">MLGAASLKVDRVGKPKKDQLSHLNSAAVKEIRLMHENGRKFRTMYHLGVAASWFIELMCQEVWVVKAHGLGWSTVIAREIAYKKA</sequence>
<dbReference type="Proteomes" id="UP000025227">
    <property type="component" value="Unplaced"/>
</dbReference>
<reference evidence="2" key="1">
    <citation type="submission" date="2020-12" db="UniProtKB">
        <authorList>
            <consortium name="WormBaseParasite"/>
        </authorList>
    </citation>
    <scope>IDENTIFICATION</scope>
    <source>
        <strain evidence="2">MHco3</strain>
    </source>
</reference>
<evidence type="ECO:0000313" key="2">
    <source>
        <dbReference type="WBParaSite" id="HCON_00175470-00001"/>
    </source>
</evidence>
<proteinExistence type="predicted"/>
<dbReference type="WBParaSite" id="HCON_00175470-00001">
    <property type="protein sequence ID" value="HCON_00175470-00001"/>
    <property type="gene ID" value="HCON_00175470"/>
</dbReference>
<keyword evidence="1" id="KW-1185">Reference proteome</keyword>
<organism evidence="1 2">
    <name type="scientific">Haemonchus contortus</name>
    <name type="common">Barber pole worm</name>
    <dbReference type="NCBI Taxonomy" id="6289"/>
    <lineage>
        <taxon>Eukaryota</taxon>
        <taxon>Metazoa</taxon>
        <taxon>Ecdysozoa</taxon>
        <taxon>Nematoda</taxon>
        <taxon>Chromadorea</taxon>
        <taxon>Rhabditida</taxon>
        <taxon>Rhabditina</taxon>
        <taxon>Rhabditomorpha</taxon>
        <taxon>Strongyloidea</taxon>
        <taxon>Trichostrongylidae</taxon>
        <taxon>Haemonchus</taxon>
    </lineage>
</organism>
<name>A0A7I4Z1P6_HAECO</name>
<dbReference type="AlphaFoldDB" id="A0A7I4Z1P6"/>
<protein>
    <submittedName>
        <fullName evidence="2">DUF2061 domain-containing protein</fullName>
    </submittedName>
</protein>
<accession>A0A7I4Z1P6</accession>